<feature type="transmembrane region" description="Helical" evidence="2">
    <location>
        <begin position="45"/>
        <end position="62"/>
    </location>
</feature>
<protein>
    <recommendedName>
        <fullName evidence="5">DUF3040 domain-containing protein</fullName>
    </recommendedName>
</protein>
<evidence type="ECO:0000256" key="1">
    <source>
        <dbReference type="SAM" id="MobiDB-lite"/>
    </source>
</evidence>
<dbReference type="InterPro" id="IPR021401">
    <property type="entry name" value="DUF3040"/>
</dbReference>
<feature type="compositionally biased region" description="Basic and acidic residues" evidence="1">
    <location>
        <begin position="118"/>
        <end position="131"/>
    </location>
</feature>
<keyword evidence="4" id="KW-1185">Reference proteome</keyword>
<sequence length="131" mass="14131">MPLSEHEQKLLEQLEQQLNADDPRFASSMAADEARPVTRFSLRNVVLGILVVLVGLGIIIAGVSTKLILLGVLGFVVAAAGVYFATVHKGSGTISAKDSAKSAAGKRKPQNTSNFMRGLEDKWDERRNRGL</sequence>
<organism evidence="3 4">
    <name type="scientific">Rothia aerolata</name>
    <dbReference type="NCBI Taxonomy" id="1812262"/>
    <lineage>
        <taxon>Bacteria</taxon>
        <taxon>Bacillati</taxon>
        <taxon>Actinomycetota</taxon>
        <taxon>Actinomycetes</taxon>
        <taxon>Micrococcales</taxon>
        <taxon>Micrococcaceae</taxon>
        <taxon>Rothia</taxon>
    </lineage>
</organism>
<dbReference type="EMBL" id="BMDC01000001">
    <property type="protein sequence ID" value="GGH56432.1"/>
    <property type="molecule type" value="Genomic_DNA"/>
</dbReference>
<evidence type="ECO:0000313" key="3">
    <source>
        <dbReference type="EMBL" id="GGH56432.1"/>
    </source>
</evidence>
<keyword evidence="2" id="KW-0812">Transmembrane</keyword>
<proteinExistence type="predicted"/>
<reference evidence="3 4" key="1">
    <citation type="journal article" date="2014" name="Int. J. Syst. Evol. Microbiol.">
        <title>Complete genome sequence of Corynebacterium casei LMG S-19264T (=DSM 44701T), isolated from a smear-ripened cheese.</title>
        <authorList>
            <consortium name="US DOE Joint Genome Institute (JGI-PGF)"/>
            <person name="Walter F."/>
            <person name="Albersmeier A."/>
            <person name="Kalinowski J."/>
            <person name="Ruckert C."/>
        </authorList>
    </citation>
    <scope>NUCLEOTIDE SEQUENCE [LARGE SCALE GENOMIC DNA]</scope>
    <source>
        <strain evidence="3 4">CCM 8669</strain>
    </source>
</reference>
<gene>
    <name evidence="3" type="ORF">GCM10007359_00530</name>
</gene>
<keyword evidence="2" id="KW-0472">Membrane</keyword>
<feature type="transmembrane region" description="Helical" evidence="2">
    <location>
        <begin position="68"/>
        <end position="87"/>
    </location>
</feature>
<evidence type="ECO:0008006" key="5">
    <source>
        <dbReference type="Google" id="ProtNLM"/>
    </source>
</evidence>
<evidence type="ECO:0000313" key="4">
    <source>
        <dbReference type="Proteomes" id="UP000600171"/>
    </source>
</evidence>
<keyword evidence="2" id="KW-1133">Transmembrane helix</keyword>
<feature type="region of interest" description="Disordered" evidence="1">
    <location>
        <begin position="92"/>
        <end position="131"/>
    </location>
</feature>
<dbReference type="RefSeq" id="WP_188358353.1">
    <property type="nucleotide sequence ID" value="NZ_BMDC01000001.1"/>
</dbReference>
<dbReference type="Proteomes" id="UP000600171">
    <property type="component" value="Unassembled WGS sequence"/>
</dbReference>
<comment type="caution">
    <text evidence="3">The sequence shown here is derived from an EMBL/GenBank/DDBJ whole genome shotgun (WGS) entry which is preliminary data.</text>
</comment>
<dbReference type="AlphaFoldDB" id="A0A917IKP4"/>
<name>A0A917IKP4_9MICC</name>
<dbReference type="Pfam" id="PF11239">
    <property type="entry name" value="DUF3040"/>
    <property type="match status" value="1"/>
</dbReference>
<accession>A0A917IKP4</accession>
<evidence type="ECO:0000256" key="2">
    <source>
        <dbReference type="SAM" id="Phobius"/>
    </source>
</evidence>